<protein>
    <submittedName>
        <fullName evidence="6">Uncharacterized protein</fullName>
    </submittedName>
</protein>
<evidence type="ECO:0000256" key="5">
    <source>
        <dbReference type="ARBA" id="ARBA00023136"/>
    </source>
</evidence>
<keyword evidence="2" id="KW-0812">Transmembrane</keyword>
<dbReference type="Proteomes" id="UP001163046">
    <property type="component" value="Unassembled WGS sequence"/>
</dbReference>
<keyword evidence="4" id="KW-1133">Transmembrane helix</keyword>
<evidence type="ECO:0000256" key="1">
    <source>
        <dbReference type="ARBA" id="ARBA00004167"/>
    </source>
</evidence>
<gene>
    <name evidence="6" type="ORF">OS493_026771</name>
</gene>
<comment type="subcellular location">
    <subcellularLocation>
        <location evidence="1">Membrane</location>
        <topology evidence="1">Single-pass membrane protein</topology>
    </subcellularLocation>
</comment>
<dbReference type="AlphaFoldDB" id="A0A9W9ZL80"/>
<name>A0A9W9ZL80_9CNID</name>
<keyword evidence="5" id="KW-0472">Membrane</keyword>
<organism evidence="6 7">
    <name type="scientific">Desmophyllum pertusum</name>
    <dbReference type="NCBI Taxonomy" id="174260"/>
    <lineage>
        <taxon>Eukaryota</taxon>
        <taxon>Metazoa</taxon>
        <taxon>Cnidaria</taxon>
        <taxon>Anthozoa</taxon>
        <taxon>Hexacorallia</taxon>
        <taxon>Scleractinia</taxon>
        <taxon>Caryophylliina</taxon>
        <taxon>Caryophylliidae</taxon>
        <taxon>Desmophyllum</taxon>
    </lineage>
</organism>
<evidence type="ECO:0000256" key="2">
    <source>
        <dbReference type="ARBA" id="ARBA00022692"/>
    </source>
</evidence>
<evidence type="ECO:0000313" key="7">
    <source>
        <dbReference type="Proteomes" id="UP001163046"/>
    </source>
</evidence>
<dbReference type="EMBL" id="MU825896">
    <property type="protein sequence ID" value="KAJ7383586.1"/>
    <property type="molecule type" value="Genomic_DNA"/>
</dbReference>
<sequence length="266" mass="30706">MSSTDHEERRQITYSLKEAKLQYLSPILLSQAGPTINLQYYFHFSWIWIVILSVHKEVFGYEECSIKFTRVGCYRDSLINPRPIPELIMTDRDPTSDVYSGKKVEWKNWNEYLPDLVCRCAKKTRDKGYNVFGLQFYGECWSDFDSEDTYFRDGPSKECVTHDHHLCGSQERFCVGKKETNFVYALNGAITTPRPPIITRPSTKPTLKRCLKVCSRCPFMCPQLQQPAEYQSPVRYPYAGCPAICSNICVSGGMADVTCQEDYTFH</sequence>
<evidence type="ECO:0000313" key="6">
    <source>
        <dbReference type="EMBL" id="KAJ7383586.1"/>
    </source>
</evidence>
<dbReference type="PANTHER" id="PTHR16059">
    <property type="entry name" value="ANTHRAX TOXIN RECEPTOR"/>
    <property type="match status" value="1"/>
</dbReference>
<keyword evidence="3" id="KW-0732">Signal</keyword>
<keyword evidence="7" id="KW-1185">Reference proteome</keyword>
<evidence type="ECO:0000256" key="4">
    <source>
        <dbReference type="ARBA" id="ARBA00022989"/>
    </source>
</evidence>
<reference evidence="6" key="1">
    <citation type="submission" date="2023-01" db="EMBL/GenBank/DDBJ databases">
        <title>Genome assembly of the deep-sea coral Lophelia pertusa.</title>
        <authorList>
            <person name="Herrera S."/>
            <person name="Cordes E."/>
        </authorList>
    </citation>
    <scope>NUCLEOTIDE SEQUENCE</scope>
    <source>
        <strain evidence="6">USNM1676648</strain>
        <tissue evidence="6">Polyp</tissue>
    </source>
</reference>
<dbReference type="OrthoDB" id="5986474at2759"/>
<comment type="caution">
    <text evidence="6">The sequence shown here is derived from an EMBL/GenBank/DDBJ whole genome shotgun (WGS) entry which is preliminary data.</text>
</comment>
<dbReference type="GO" id="GO:0016020">
    <property type="term" value="C:membrane"/>
    <property type="evidence" value="ECO:0007669"/>
    <property type="project" value="UniProtKB-SubCell"/>
</dbReference>
<proteinExistence type="predicted"/>
<evidence type="ECO:0000256" key="3">
    <source>
        <dbReference type="ARBA" id="ARBA00022729"/>
    </source>
</evidence>
<dbReference type="PANTHER" id="PTHR16059:SF25">
    <property type="entry name" value="LYSOZYME"/>
    <property type="match status" value="1"/>
</dbReference>
<accession>A0A9W9ZL80</accession>